<feature type="domain" description="Glutamine amidotransferase type-2" evidence="1">
    <location>
        <begin position="2"/>
        <end position="251"/>
    </location>
</feature>
<gene>
    <name evidence="2" type="ORF">RBI02_07940</name>
</gene>
<accession>A0AAE4NX47</accession>
<reference evidence="2 3" key="1">
    <citation type="submission" date="2023-08" db="EMBL/GenBank/DDBJ databases">
        <title>Draft genome sequence of Thermococcus waiotapuensis WT1T, a thermophilic sulphur-dependent archaeon from order Thermococcales.</title>
        <authorList>
            <person name="Manners S.H."/>
            <person name="Carere C.R."/>
            <person name="Dhami M.K."/>
            <person name="Dobson R.C.J."/>
            <person name="Stott M.B."/>
        </authorList>
    </citation>
    <scope>NUCLEOTIDE SEQUENCE [LARGE SCALE GENOMIC DNA]</scope>
    <source>
        <strain evidence="2 3">WT1</strain>
    </source>
</reference>
<evidence type="ECO:0000313" key="3">
    <source>
        <dbReference type="Proteomes" id="UP001245683"/>
    </source>
</evidence>
<dbReference type="InterPro" id="IPR029055">
    <property type="entry name" value="Ntn_hydrolases_N"/>
</dbReference>
<keyword evidence="2" id="KW-0315">Glutamine amidotransferase</keyword>
<dbReference type="InterPro" id="IPR017932">
    <property type="entry name" value="GATase_2_dom"/>
</dbReference>
<keyword evidence="3" id="KW-1185">Reference proteome</keyword>
<organism evidence="2 3">
    <name type="scientific">Thermococcus waiotapuensis</name>
    <dbReference type="NCBI Taxonomy" id="90909"/>
    <lineage>
        <taxon>Archaea</taxon>
        <taxon>Methanobacteriati</taxon>
        <taxon>Methanobacteriota</taxon>
        <taxon>Thermococci</taxon>
        <taxon>Thermococcales</taxon>
        <taxon>Thermococcaceae</taxon>
        <taxon>Thermococcus</taxon>
    </lineage>
</organism>
<evidence type="ECO:0000259" key="1">
    <source>
        <dbReference type="PROSITE" id="PS51278"/>
    </source>
</evidence>
<protein>
    <submittedName>
        <fullName evidence="2">Class II glutamine amidotransferase</fullName>
    </submittedName>
</protein>
<dbReference type="PANTHER" id="PTHR42824">
    <property type="entry name" value="GLUTAMINE AMIDOTRANSFERASE"/>
    <property type="match status" value="1"/>
</dbReference>
<sequence length="265" mass="29860">MCRVLFGVGEGERIRPLLEAFIDASENDPYKEARGKGREHRDGWGYVLLGKESLDHYRSGRPVFEDEEGVEKLETSLEGFVVLLAHSRAASQGTKGLFNVQPFAFSTGRGFSFWLYHNGDLDKDEIIRLAELSGKDLKHASDSYVFGAYLSRKLESLSKEDLLKRYSEIKGATKTSFNTGALFLTPDSVKGFVTAYSEPGYILRRENWDYARQIVLSEKNLFAVASSTLELYHRASWRNAVNGTAFYVELNLEGEKFSVQELVLG</sequence>
<dbReference type="PANTHER" id="PTHR42824:SF1">
    <property type="entry name" value="GLUTAMINE AMIDOTRANSFERASE YAFJ-RELATED"/>
    <property type="match status" value="1"/>
</dbReference>
<dbReference type="EMBL" id="JAVDZE010000004">
    <property type="protein sequence ID" value="MDV3104463.1"/>
    <property type="molecule type" value="Genomic_DNA"/>
</dbReference>
<proteinExistence type="predicted"/>
<dbReference type="SUPFAM" id="SSF56235">
    <property type="entry name" value="N-terminal nucleophile aminohydrolases (Ntn hydrolases)"/>
    <property type="match status" value="1"/>
</dbReference>
<evidence type="ECO:0000313" key="2">
    <source>
        <dbReference type="EMBL" id="MDV3104463.1"/>
    </source>
</evidence>
<dbReference type="PROSITE" id="PS51278">
    <property type="entry name" value="GATASE_TYPE_2"/>
    <property type="match status" value="1"/>
</dbReference>
<dbReference type="AlphaFoldDB" id="A0AAE4NX47"/>
<dbReference type="Proteomes" id="UP001245683">
    <property type="component" value="Unassembled WGS sequence"/>
</dbReference>
<name>A0AAE4NX47_9EURY</name>
<dbReference type="RefSeq" id="WP_315342909.1">
    <property type="nucleotide sequence ID" value="NZ_JAVDZE010000004.1"/>
</dbReference>
<comment type="caution">
    <text evidence="2">The sequence shown here is derived from an EMBL/GenBank/DDBJ whole genome shotgun (WGS) entry which is preliminary data.</text>
</comment>
<dbReference type="Gene3D" id="3.60.20.10">
    <property type="entry name" value="Glutamine Phosphoribosylpyrophosphate, subunit 1, domain 1"/>
    <property type="match status" value="1"/>
</dbReference>